<protein>
    <submittedName>
        <fullName evidence="1">Uncharacterized protein</fullName>
    </submittedName>
</protein>
<accession>G9ZF74</accession>
<evidence type="ECO:0000313" key="2">
    <source>
        <dbReference type="Proteomes" id="UP000004750"/>
    </source>
</evidence>
<dbReference type="HOGENOM" id="CLU_3248994_0_0_6"/>
<name>G9ZF74_9GAMM</name>
<proteinExistence type="predicted"/>
<organism evidence="1 2">
    <name type="scientific">Cardiobacterium valvarum F0432</name>
    <dbReference type="NCBI Taxonomy" id="797473"/>
    <lineage>
        <taxon>Bacteria</taxon>
        <taxon>Pseudomonadati</taxon>
        <taxon>Pseudomonadota</taxon>
        <taxon>Gammaproteobacteria</taxon>
        <taxon>Cardiobacteriales</taxon>
        <taxon>Cardiobacteriaceae</taxon>
        <taxon>Cardiobacterium</taxon>
    </lineage>
</organism>
<gene>
    <name evidence="1" type="ORF">HMPREF9080_01428</name>
</gene>
<dbReference type="STRING" id="797473.HMPREF9080_01428"/>
<comment type="caution">
    <text evidence="1">The sequence shown here is derived from an EMBL/GenBank/DDBJ whole genome shotgun (WGS) entry which is preliminary data.</text>
</comment>
<dbReference type="AlphaFoldDB" id="G9ZF74"/>
<reference evidence="1 2" key="1">
    <citation type="submission" date="2011-08" db="EMBL/GenBank/DDBJ databases">
        <authorList>
            <person name="Weinstock G."/>
            <person name="Sodergren E."/>
            <person name="Clifton S."/>
            <person name="Fulton L."/>
            <person name="Fulton B."/>
            <person name="Courtney L."/>
            <person name="Fronick C."/>
            <person name="Harrison M."/>
            <person name="Strong C."/>
            <person name="Farmer C."/>
            <person name="Delahaunty K."/>
            <person name="Markovic C."/>
            <person name="Hall O."/>
            <person name="Minx P."/>
            <person name="Tomlinson C."/>
            <person name="Mitreva M."/>
            <person name="Hou S."/>
            <person name="Chen J."/>
            <person name="Wollam A."/>
            <person name="Pepin K.H."/>
            <person name="Johnson M."/>
            <person name="Bhonagiri V."/>
            <person name="Zhang X."/>
            <person name="Suruliraj S."/>
            <person name="Warren W."/>
            <person name="Chinwalla A."/>
            <person name="Mardis E.R."/>
            <person name="Wilson R.K."/>
        </authorList>
    </citation>
    <scope>NUCLEOTIDE SEQUENCE [LARGE SCALE GENOMIC DNA]</scope>
    <source>
        <strain evidence="1 2">F0432</strain>
    </source>
</reference>
<dbReference type="EMBL" id="AGCM01000076">
    <property type="protein sequence ID" value="EHM54178.1"/>
    <property type="molecule type" value="Genomic_DNA"/>
</dbReference>
<dbReference type="Proteomes" id="UP000004750">
    <property type="component" value="Unassembled WGS sequence"/>
</dbReference>
<evidence type="ECO:0000313" key="1">
    <source>
        <dbReference type="EMBL" id="EHM54178.1"/>
    </source>
</evidence>
<sequence length="42" mass="4648">MIQSIMVKHLKNRNGVAPTFRTTCTVCGGAPCYAFLSIQLYL</sequence>